<name>A0A077WZ99_9FUNG</name>
<dbReference type="Pfam" id="PF04882">
    <property type="entry name" value="Peroxin-3"/>
    <property type="match status" value="1"/>
</dbReference>
<evidence type="ECO:0008006" key="2">
    <source>
        <dbReference type="Google" id="ProtNLM"/>
    </source>
</evidence>
<dbReference type="AlphaFoldDB" id="A0A077WZ99"/>
<dbReference type="GO" id="GO:0005778">
    <property type="term" value="C:peroxisomal membrane"/>
    <property type="evidence" value="ECO:0007669"/>
    <property type="project" value="InterPro"/>
</dbReference>
<sequence length="379" mass="43451">MLQSLKKYTKRHRGGILVTAAIGGGSYLIGRYAAGKIRNHQQQANGKETLRRLFQQHQNDCVFTVLSLLPTLGEQIFQEINVETCWQKLQQSRKLEKQQSLDDKDKEGILDKETKYLLWEEIKEKSFIRTFTSIYSVTLLILLMQIQLNILGRCNRYEWSAGTRSEPTLHLHQSPSIDPQTEDVYLGACWWLLHKGWRLCYEQVKAAVDDTLKSVSLKRLINYNDAQLITQQLRRRIEWDDDGALSESIRSWMLPQDLDGTKELLDNTGVGDDFSRLSLIKLRSLLDETKAYIHSHAFSNVLHSCLDQTFDVFCRHAFAQPLVDANQAAAKKTTLANLLPGVSRQAHLVISGNEYLNEFVYSKELEAFSALIYTQNAID</sequence>
<organism evidence="1">
    <name type="scientific">Lichtheimia ramosa</name>
    <dbReference type="NCBI Taxonomy" id="688394"/>
    <lineage>
        <taxon>Eukaryota</taxon>
        <taxon>Fungi</taxon>
        <taxon>Fungi incertae sedis</taxon>
        <taxon>Mucoromycota</taxon>
        <taxon>Mucoromycotina</taxon>
        <taxon>Mucoromycetes</taxon>
        <taxon>Mucorales</taxon>
        <taxon>Lichtheimiaceae</taxon>
        <taxon>Lichtheimia</taxon>
    </lineage>
</organism>
<evidence type="ECO:0000313" key="1">
    <source>
        <dbReference type="EMBL" id="CDS12509.1"/>
    </source>
</evidence>
<proteinExistence type="predicted"/>
<protein>
    <recommendedName>
        <fullName evidence="2">Peroxin-3</fullName>
    </recommendedName>
</protein>
<gene>
    <name evidence="1" type="ORF">LRAMOSA04703</name>
</gene>
<dbReference type="EMBL" id="LK023357">
    <property type="protein sequence ID" value="CDS12509.1"/>
    <property type="molecule type" value="Genomic_DNA"/>
</dbReference>
<dbReference type="GO" id="GO:0030674">
    <property type="term" value="F:protein-macromolecule adaptor activity"/>
    <property type="evidence" value="ECO:0007669"/>
    <property type="project" value="TreeGrafter"/>
</dbReference>
<reference evidence="1" key="1">
    <citation type="journal article" date="2014" name="Genome Announc.">
        <title>De novo whole-genome sequence and genome annotation of Lichtheimia ramosa.</title>
        <authorList>
            <person name="Linde J."/>
            <person name="Schwartze V."/>
            <person name="Binder U."/>
            <person name="Lass-Florl C."/>
            <person name="Voigt K."/>
            <person name="Horn F."/>
        </authorList>
    </citation>
    <scope>NUCLEOTIDE SEQUENCE</scope>
    <source>
        <strain evidence="1">JMRC FSU:6197</strain>
    </source>
</reference>
<dbReference type="OrthoDB" id="45930at2759"/>
<dbReference type="PANTHER" id="PTHR28080">
    <property type="entry name" value="PEROXISOMAL BIOGENESIS FACTOR 3"/>
    <property type="match status" value="1"/>
</dbReference>
<dbReference type="PANTHER" id="PTHR28080:SF1">
    <property type="entry name" value="PEROXISOMAL BIOGENESIS FACTOR 3"/>
    <property type="match status" value="1"/>
</dbReference>
<dbReference type="InterPro" id="IPR006966">
    <property type="entry name" value="Peroxin-3"/>
</dbReference>
<dbReference type="GO" id="GO:0045046">
    <property type="term" value="P:protein import into peroxisome membrane"/>
    <property type="evidence" value="ECO:0007669"/>
    <property type="project" value="TreeGrafter"/>
</dbReference>
<accession>A0A077WZ99</accession>